<dbReference type="GeneTree" id="ENSGT00390000006631"/>
<dbReference type="EC" id="2.4.1.110" evidence="4"/>
<evidence type="ECO:0000256" key="7">
    <source>
        <dbReference type="ARBA" id="ARBA00045402"/>
    </source>
</evidence>
<dbReference type="Ensembl" id="ENSCSAT00000014295.1">
    <property type="protein sequence ID" value="ENSCSAP00000012271.1"/>
    <property type="gene ID" value="ENSCSAG00000016202.1"/>
</dbReference>
<dbReference type="Pfam" id="PF12038">
    <property type="entry name" value="QTMAN_N"/>
    <property type="match status" value="1"/>
</dbReference>
<evidence type="ECO:0000259" key="10">
    <source>
        <dbReference type="Pfam" id="PF00534"/>
    </source>
</evidence>
<dbReference type="eggNOG" id="ENOG502QQJ3">
    <property type="taxonomic scope" value="Eukaryota"/>
</dbReference>
<dbReference type="GO" id="GO:0005737">
    <property type="term" value="C:cytoplasm"/>
    <property type="evidence" value="ECO:0007669"/>
    <property type="project" value="Ensembl"/>
</dbReference>
<feature type="region of interest" description="Disordered" evidence="9">
    <location>
        <begin position="239"/>
        <end position="276"/>
    </location>
</feature>
<dbReference type="AlphaFoldDB" id="A0A0D9RUI2"/>
<dbReference type="Proteomes" id="UP000029965">
    <property type="component" value="Chromosome 10"/>
</dbReference>
<dbReference type="EMBL" id="AQIB01016076">
    <property type="status" value="NOT_ANNOTATED_CDS"/>
    <property type="molecule type" value="Genomic_DNA"/>
</dbReference>
<dbReference type="Gene3D" id="3.40.50.2000">
    <property type="entry name" value="Glycogen Phosphorylase B"/>
    <property type="match status" value="1"/>
</dbReference>
<evidence type="ECO:0000256" key="8">
    <source>
        <dbReference type="ARBA" id="ARBA00048439"/>
    </source>
</evidence>
<evidence type="ECO:0000256" key="9">
    <source>
        <dbReference type="SAM" id="MobiDB-lite"/>
    </source>
</evidence>
<comment type="similarity">
    <text evidence="1">Belongs to the glycosyltransferase group 1 family. Glycosyltransferase 4 subfamily.</text>
</comment>
<dbReference type="EMBL" id="AQIB01016073">
    <property type="status" value="NOT_ANNOTATED_CDS"/>
    <property type="molecule type" value="Genomic_DNA"/>
</dbReference>
<dbReference type="GO" id="GO:0016438">
    <property type="term" value="F:tRNA-queuosine(34) beta-mannosyltransferase activity"/>
    <property type="evidence" value="ECO:0007669"/>
    <property type="project" value="UniProtKB-EC"/>
</dbReference>
<feature type="compositionally biased region" description="Basic and acidic residues" evidence="9">
    <location>
        <begin position="242"/>
        <end position="262"/>
    </location>
</feature>
<accession>A0A0D9RUI2</accession>
<dbReference type="Bgee" id="ENSCSAG00000016202">
    <property type="expression patterns" value="Expressed in prefrontal cortex and 7 other cell types or tissues"/>
</dbReference>
<dbReference type="InterPro" id="IPR001296">
    <property type="entry name" value="Glyco_trans_1"/>
</dbReference>
<feature type="domain" description="Glycosyl transferase family 1" evidence="10">
    <location>
        <begin position="286"/>
        <end position="420"/>
    </location>
</feature>
<organism evidence="12 13">
    <name type="scientific">Chlorocebus sabaeus</name>
    <name type="common">Green monkey</name>
    <name type="synonym">Simia sabaea</name>
    <dbReference type="NCBI Taxonomy" id="60711"/>
    <lineage>
        <taxon>Eukaryota</taxon>
        <taxon>Metazoa</taxon>
        <taxon>Chordata</taxon>
        <taxon>Craniata</taxon>
        <taxon>Vertebrata</taxon>
        <taxon>Euteleostomi</taxon>
        <taxon>Mammalia</taxon>
        <taxon>Eutheria</taxon>
        <taxon>Euarchontoglires</taxon>
        <taxon>Primates</taxon>
        <taxon>Haplorrhini</taxon>
        <taxon>Catarrhini</taxon>
        <taxon>Cercopithecidae</taxon>
        <taxon>Cercopithecinae</taxon>
        <taxon>Chlorocebus</taxon>
    </lineage>
</organism>
<dbReference type="PANTHER" id="PTHR13615:SF3">
    <property type="entry name" value="GLYCOSYLTRANSFERASE-LIKE DOMAIN-CONTAINING PROTEIN 1"/>
    <property type="match status" value="1"/>
</dbReference>
<evidence type="ECO:0000259" key="11">
    <source>
        <dbReference type="Pfam" id="PF12038"/>
    </source>
</evidence>
<keyword evidence="3" id="KW-0808">Transferase</keyword>
<sequence length="458" mass="52577">MSILIIEAFYGGSHKQLVDLLQEELGDCVLYTLPAKKWHWRARTSALYFSQTIPISEHYRTLFASSVLNLTELAALRPDLGKLKTILYFHENQLIYPVKKCQERDFQYGYNQILSCLVADVVVFNSVFNMESFLTSIGKFMKLIPDHRPKDLESIIRPKCQVIYFPIRFPDVSRFMPKHKTTHLKKMLSLKGNGGTVLSMALPFQPEQRDLEGLLKNSNSECDAHCDLDTARREYLGNSLRQESDLKKSTSPENSSSHRGENKQNLTVNPCATLGGDANQQRRLHIVWPHRWEHDKDPESFFKVLMHLKDLGLNFHVSILGETFTDVPDVFSEAKKALGSSVLHWGYLPSKDDYFQVLCMADVVISTAKHEFFGVAMLEAVYCGCYPLCPKDLVYPEIFPAEYLYSTPEQLSKRLQNFCKRPDIVRKHLYKGEIAPFSWAALHGKFRSLLTTEPREDL</sequence>
<evidence type="ECO:0000256" key="1">
    <source>
        <dbReference type="ARBA" id="ARBA00009481"/>
    </source>
</evidence>
<comment type="function">
    <text evidence="7">Glycosyltransferase that specifically catalyzes mannosylation of cytoplasmic tRNA(Asp) modified with queuosine at position 34 (queuosine(34)). Mannosylates the cyclopentene moiety of queuosine(34) in tRNA(Asp) to form mannosyl-queuosine(34). Mannosylation of queuosine(34) in tRNA(Asp) is required to slow-down elongation at cognate codons, GAC and GAU, thereby regulating protein translation.</text>
</comment>
<dbReference type="GO" id="GO:0006400">
    <property type="term" value="P:tRNA modification"/>
    <property type="evidence" value="ECO:0007669"/>
    <property type="project" value="Ensembl"/>
</dbReference>
<evidence type="ECO:0000256" key="3">
    <source>
        <dbReference type="ARBA" id="ARBA00022679"/>
    </source>
</evidence>
<keyword evidence="2" id="KW-0328">Glycosyltransferase</keyword>
<keyword evidence="13" id="KW-1185">Reference proteome</keyword>
<protein>
    <recommendedName>
        <fullName evidence="5">tRNA-queuosine alpha-mannosyltransferase</fullName>
        <ecNumber evidence="4">2.4.1.110</ecNumber>
    </recommendedName>
    <alternativeName>
        <fullName evidence="6">Glycosyltransferase-like domain-containing protein 1</fullName>
    </alternativeName>
</protein>
<proteinExistence type="inferred from homology"/>
<dbReference type="EMBL" id="AQIB01016074">
    <property type="status" value="NOT_ANNOTATED_CDS"/>
    <property type="molecule type" value="Genomic_DNA"/>
</dbReference>
<dbReference type="OMA" id="HRWEYDK"/>
<dbReference type="jPOST" id="A0A0D9RUI2"/>
<dbReference type="GO" id="GO:0005634">
    <property type="term" value="C:nucleus"/>
    <property type="evidence" value="ECO:0007669"/>
    <property type="project" value="Ensembl"/>
</dbReference>
<dbReference type="CDD" id="cd01635">
    <property type="entry name" value="Glycosyltransferase_GTB-type"/>
    <property type="match status" value="1"/>
</dbReference>
<dbReference type="Pfam" id="PF00534">
    <property type="entry name" value="Glycos_transf_1"/>
    <property type="match status" value="1"/>
</dbReference>
<comment type="catalytic activity">
    <reaction evidence="8">
        <text>queuosine(34) in tRNA(Asp) + GDP-alpha-D-mannose = O-4''-alpha-D-mannosylqueuosine(34) in tRNA(Asp) + GDP + H(+)</text>
        <dbReference type="Rhea" id="RHEA:12885"/>
        <dbReference type="Rhea" id="RHEA-COMP:18572"/>
        <dbReference type="Rhea" id="RHEA-COMP:18581"/>
        <dbReference type="ChEBI" id="CHEBI:15378"/>
        <dbReference type="ChEBI" id="CHEBI:57527"/>
        <dbReference type="ChEBI" id="CHEBI:58189"/>
        <dbReference type="ChEBI" id="CHEBI:194431"/>
        <dbReference type="ChEBI" id="CHEBI:194442"/>
        <dbReference type="EC" id="2.4.1.110"/>
    </reaction>
    <physiologicalReaction direction="left-to-right" evidence="8">
        <dbReference type="Rhea" id="RHEA:12886"/>
    </physiologicalReaction>
</comment>
<evidence type="ECO:0000256" key="4">
    <source>
        <dbReference type="ARBA" id="ARBA00044517"/>
    </source>
</evidence>
<dbReference type="EMBL" id="AQIB01016075">
    <property type="status" value="NOT_ANNOTATED_CDS"/>
    <property type="molecule type" value="Genomic_DNA"/>
</dbReference>
<feature type="domain" description="tRNA-queuosine alpha-mannosyltransferase N-terminal" evidence="11">
    <location>
        <begin position="2"/>
        <end position="167"/>
    </location>
</feature>
<dbReference type="SUPFAM" id="SSF53756">
    <property type="entry name" value="UDP-Glycosyltransferase/glycogen phosphorylase"/>
    <property type="match status" value="1"/>
</dbReference>
<evidence type="ECO:0000313" key="13">
    <source>
        <dbReference type="Proteomes" id="UP000029965"/>
    </source>
</evidence>
<reference evidence="12 13" key="1">
    <citation type="submission" date="2014-03" db="EMBL/GenBank/DDBJ databases">
        <authorList>
            <person name="Warren W."/>
            <person name="Wilson R.K."/>
        </authorList>
    </citation>
    <scope>NUCLEOTIDE SEQUENCE</scope>
</reference>
<dbReference type="EMBL" id="AQIB01016072">
    <property type="status" value="NOT_ANNOTATED_CDS"/>
    <property type="molecule type" value="Genomic_DNA"/>
</dbReference>
<evidence type="ECO:0000256" key="6">
    <source>
        <dbReference type="ARBA" id="ARBA00044567"/>
    </source>
</evidence>
<evidence type="ECO:0000313" key="12">
    <source>
        <dbReference type="Ensembl" id="ENSCSAP00000012271.1"/>
    </source>
</evidence>
<dbReference type="GO" id="GO:0006417">
    <property type="term" value="P:regulation of translation"/>
    <property type="evidence" value="ECO:0007669"/>
    <property type="project" value="Ensembl"/>
</dbReference>
<gene>
    <name evidence="12" type="primary">GTDC1</name>
</gene>
<dbReference type="PANTHER" id="PTHR13615">
    <property type="entry name" value="GLYCOSYLTRANSFERASE-LIKE 1"/>
    <property type="match status" value="1"/>
</dbReference>
<dbReference type="InterPro" id="IPR022701">
    <property type="entry name" value="QTMAN_N"/>
</dbReference>
<evidence type="ECO:0000256" key="5">
    <source>
        <dbReference type="ARBA" id="ARBA00044539"/>
    </source>
</evidence>
<name>A0A0D9RUI2_CHLSB</name>
<dbReference type="STRING" id="60711.ENSCSAP00000012271"/>
<dbReference type="InterPro" id="IPR051862">
    <property type="entry name" value="GT-like_domain_containing_1"/>
</dbReference>
<reference evidence="12" key="3">
    <citation type="submission" date="2025-09" db="UniProtKB">
        <authorList>
            <consortium name="Ensembl"/>
        </authorList>
    </citation>
    <scope>IDENTIFICATION</scope>
</reference>
<evidence type="ECO:0000256" key="2">
    <source>
        <dbReference type="ARBA" id="ARBA00022676"/>
    </source>
</evidence>
<reference evidence="12" key="2">
    <citation type="submission" date="2025-08" db="UniProtKB">
        <authorList>
            <consortium name="Ensembl"/>
        </authorList>
    </citation>
    <scope>IDENTIFICATION</scope>
</reference>